<keyword evidence="2" id="KW-1185">Reference proteome</keyword>
<dbReference type="EMBL" id="VYYT01000003">
    <property type="protein sequence ID" value="KAK2779364.1"/>
    <property type="molecule type" value="Genomic_DNA"/>
</dbReference>
<dbReference type="Proteomes" id="UP001281614">
    <property type="component" value="Unassembled WGS sequence"/>
</dbReference>
<organism evidence="1 2">
    <name type="scientific">Colletotrichum kahawae</name>
    <name type="common">Coffee berry disease fungus</name>
    <dbReference type="NCBI Taxonomy" id="34407"/>
    <lineage>
        <taxon>Eukaryota</taxon>
        <taxon>Fungi</taxon>
        <taxon>Dikarya</taxon>
        <taxon>Ascomycota</taxon>
        <taxon>Pezizomycotina</taxon>
        <taxon>Sordariomycetes</taxon>
        <taxon>Hypocreomycetidae</taxon>
        <taxon>Glomerellales</taxon>
        <taxon>Glomerellaceae</taxon>
        <taxon>Colletotrichum</taxon>
        <taxon>Colletotrichum gloeosporioides species complex</taxon>
    </lineage>
</organism>
<dbReference type="SUPFAM" id="SSF48230">
    <property type="entry name" value="Chondroitin AC/alginate lyase"/>
    <property type="match status" value="1"/>
</dbReference>
<comment type="caution">
    <text evidence="1">The sequence shown here is derived from an EMBL/GenBank/DDBJ whole genome shotgun (WGS) entry which is preliminary data.</text>
</comment>
<dbReference type="Gene3D" id="1.50.10.100">
    <property type="entry name" value="Chondroitin AC/alginate lyase"/>
    <property type="match status" value="1"/>
</dbReference>
<sequence length="290" mass="31340">MVPASTSLNAVSTNLSLTPFLLPLKTELSSSKPFLSDNAADERSHIASLENKQATASAPSGTPAVFLAEPTASDPVLAPASFKHPGLLHTDDDFARIRAKVNAGKEPWNTAWNKMLQSSYASSSYQPSPTSVVYRGSDGTHAENYGQLYRDVAAAYVLAVRWGISQDAEYGNAAVRIMNAWSSNLTTVSGNVDLYLAAGIYGYEFAQAGEIMRDFEGNGQINEAVPYTFWYDNQVLGQTMESGRDQGHNTLNIALLGVIAQIAYNQGNDLFSYNGSIILAASEYVARYKL</sequence>
<proteinExistence type="predicted"/>
<name>A0AAD9YTJ2_COLKA</name>
<dbReference type="InterPro" id="IPR008929">
    <property type="entry name" value="Chondroitin_lyas"/>
</dbReference>
<dbReference type="GO" id="GO:0016829">
    <property type="term" value="F:lyase activity"/>
    <property type="evidence" value="ECO:0007669"/>
    <property type="project" value="UniProtKB-KW"/>
</dbReference>
<evidence type="ECO:0000313" key="2">
    <source>
        <dbReference type="Proteomes" id="UP001281614"/>
    </source>
</evidence>
<dbReference type="GO" id="GO:0042597">
    <property type="term" value="C:periplasmic space"/>
    <property type="evidence" value="ECO:0007669"/>
    <property type="project" value="InterPro"/>
</dbReference>
<gene>
    <name evidence="1" type="ORF">CKAH01_11287</name>
</gene>
<evidence type="ECO:0000313" key="1">
    <source>
        <dbReference type="EMBL" id="KAK2779364.1"/>
    </source>
</evidence>
<protein>
    <recommendedName>
        <fullName evidence="3">Alginate lyase domain-containing protein</fullName>
    </recommendedName>
</protein>
<dbReference type="AlphaFoldDB" id="A0AAD9YTJ2"/>
<accession>A0AAD9YTJ2</accession>
<evidence type="ECO:0008006" key="3">
    <source>
        <dbReference type="Google" id="ProtNLM"/>
    </source>
</evidence>
<reference evidence="1" key="1">
    <citation type="submission" date="2023-02" db="EMBL/GenBank/DDBJ databases">
        <title>Colletotrichum kahawae CIFC_Que2 genome sequencing and assembly.</title>
        <authorList>
            <person name="Baroncelli R."/>
        </authorList>
    </citation>
    <scope>NUCLEOTIDE SEQUENCE</scope>
    <source>
        <strain evidence="1">CIFC_Que2</strain>
    </source>
</reference>